<dbReference type="InterPro" id="IPR001610">
    <property type="entry name" value="PAC"/>
</dbReference>
<dbReference type="NCBIfam" id="TIGR00254">
    <property type="entry name" value="GGDEF"/>
    <property type="match status" value="1"/>
</dbReference>
<evidence type="ECO:0000259" key="1">
    <source>
        <dbReference type="PROSITE" id="PS50112"/>
    </source>
</evidence>
<dbReference type="Proteomes" id="UP000295066">
    <property type="component" value="Unassembled WGS sequence"/>
</dbReference>
<feature type="domain" description="EAL" evidence="2">
    <location>
        <begin position="334"/>
        <end position="587"/>
    </location>
</feature>
<dbReference type="SMART" id="SM00052">
    <property type="entry name" value="EAL"/>
    <property type="match status" value="1"/>
</dbReference>
<dbReference type="OrthoDB" id="898at2"/>
<feature type="domain" description="PAS" evidence="1">
    <location>
        <begin position="35"/>
        <end position="91"/>
    </location>
</feature>
<dbReference type="PROSITE" id="PS50887">
    <property type="entry name" value="GGDEF"/>
    <property type="match status" value="1"/>
</dbReference>
<comment type="caution">
    <text evidence="4">The sequence shown here is derived from an EMBL/GenBank/DDBJ whole genome shotgun (WGS) entry which is preliminary data.</text>
</comment>
<dbReference type="InterPro" id="IPR035919">
    <property type="entry name" value="EAL_sf"/>
</dbReference>
<dbReference type="EMBL" id="SORI01000001">
    <property type="protein sequence ID" value="TDY64892.1"/>
    <property type="molecule type" value="Genomic_DNA"/>
</dbReference>
<dbReference type="PROSITE" id="PS50883">
    <property type="entry name" value="EAL"/>
    <property type="match status" value="1"/>
</dbReference>
<gene>
    <name evidence="4" type="ORF">C8D99_10138</name>
</gene>
<feature type="domain" description="GGDEF" evidence="3">
    <location>
        <begin position="192"/>
        <end position="325"/>
    </location>
</feature>
<dbReference type="SUPFAM" id="SSF55073">
    <property type="entry name" value="Nucleotide cyclase"/>
    <property type="match status" value="1"/>
</dbReference>
<dbReference type="Pfam" id="PF13426">
    <property type="entry name" value="PAS_9"/>
    <property type="match status" value="1"/>
</dbReference>
<name>A0A4R8MKG3_9BACT</name>
<keyword evidence="5" id="KW-1185">Reference proteome</keyword>
<dbReference type="Gene3D" id="3.20.20.450">
    <property type="entry name" value="EAL domain"/>
    <property type="match status" value="1"/>
</dbReference>
<dbReference type="Pfam" id="PF00990">
    <property type="entry name" value="GGDEF"/>
    <property type="match status" value="1"/>
</dbReference>
<dbReference type="InterPro" id="IPR000160">
    <property type="entry name" value="GGDEF_dom"/>
</dbReference>
<dbReference type="NCBIfam" id="TIGR00229">
    <property type="entry name" value="sensory_box"/>
    <property type="match status" value="1"/>
</dbReference>
<sequence length="593" mass="65951">MKETGGTAPLKGNAFAERFGELFGCGEGTEKVRRALQIISTVFSSTVEGIVVTDPTGIIRMVNPAFSSITGYSAEEAVGRNPRILKSDRHPPKFYEDFWKTLINEGKWEGEIWNRRKSGEVYPEWLCCSAVHDENGNVTDYIAVFNDLSEVHFKDAQIELRSNFDQLTGLASRTVFYSRLESELERQGRDGRRLALLVLDINRFKNINDSLGHFAGDDVLQQVGARLSRHLGGRDRASRIGGDDFHILIPEARSVEEIASGAEKILSLLNDPVDAAGNRIFLSASLGIAVFPDDGRTAETLLKKADMAMHKAKELGISNFRFFTGELGEQASSRLLLENSLRRGLERDEFRLVYQPKYDLREDRVSGMEALLRWHAPDRVIPPWEFIPLAEETGLILPLGEWVFREVCRQVSLWTDEGYPPPEVAVNLSARQFHQDGLVSVLKAAMDEYSVSPSRIGIEITESGIMEDLVDSVAILSAVKDLGMTVYVDDFGTGYSSLNYLKRLPIDVLKIDKSFVEGVLEDRNDAAITRAVIGLGRSLGMAVVAEGVETREQLDFLRQNGCDGIQGYLLSPPLPPGETLRFRKAGHTPLFPA</sequence>
<accession>A0A4R8MKG3</accession>
<dbReference type="RefSeq" id="WP_133955134.1">
    <property type="nucleotide sequence ID" value="NZ_SORI01000001.1"/>
</dbReference>
<dbReference type="InterPro" id="IPR000014">
    <property type="entry name" value="PAS"/>
</dbReference>
<dbReference type="PANTHER" id="PTHR44757">
    <property type="entry name" value="DIGUANYLATE CYCLASE DGCP"/>
    <property type="match status" value="1"/>
</dbReference>
<proteinExistence type="predicted"/>
<dbReference type="Pfam" id="PF00563">
    <property type="entry name" value="EAL"/>
    <property type="match status" value="1"/>
</dbReference>
<dbReference type="SMART" id="SM00267">
    <property type="entry name" value="GGDEF"/>
    <property type="match status" value="1"/>
</dbReference>
<dbReference type="PROSITE" id="PS50112">
    <property type="entry name" value="PAS"/>
    <property type="match status" value="1"/>
</dbReference>
<dbReference type="CDD" id="cd00130">
    <property type="entry name" value="PAS"/>
    <property type="match status" value="1"/>
</dbReference>
<dbReference type="Gene3D" id="3.30.450.20">
    <property type="entry name" value="PAS domain"/>
    <property type="match status" value="1"/>
</dbReference>
<reference evidence="4 5" key="1">
    <citation type="submission" date="2019-03" db="EMBL/GenBank/DDBJ databases">
        <title>Genomic Encyclopedia of Type Strains, Phase IV (KMG-IV): sequencing the most valuable type-strain genomes for metagenomic binning, comparative biology and taxonomic classification.</title>
        <authorList>
            <person name="Goeker M."/>
        </authorList>
    </citation>
    <scope>NUCLEOTIDE SEQUENCE [LARGE SCALE GENOMIC DNA]</scope>
    <source>
        <strain evidence="4 5">DSM 25964</strain>
    </source>
</reference>
<dbReference type="InterPro" id="IPR035965">
    <property type="entry name" value="PAS-like_dom_sf"/>
</dbReference>
<protein>
    <submittedName>
        <fullName evidence="4">PAS domain S-box-containing protein/diguanylate cyclase (GGDEF)-like protein</fullName>
    </submittedName>
</protein>
<dbReference type="InterPro" id="IPR029787">
    <property type="entry name" value="Nucleotide_cyclase"/>
</dbReference>
<dbReference type="Gene3D" id="3.30.70.270">
    <property type="match status" value="1"/>
</dbReference>
<evidence type="ECO:0000259" key="2">
    <source>
        <dbReference type="PROSITE" id="PS50883"/>
    </source>
</evidence>
<evidence type="ECO:0000259" key="3">
    <source>
        <dbReference type="PROSITE" id="PS50887"/>
    </source>
</evidence>
<dbReference type="SUPFAM" id="SSF55785">
    <property type="entry name" value="PYP-like sensor domain (PAS domain)"/>
    <property type="match status" value="1"/>
</dbReference>
<dbReference type="FunFam" id="3.20.20.450:FF:000001">
    <property type="entry name" value="Cyclic di-GMP phosphodiesterase yahA"/>
    <property type="match status" value="1"/>
</dbReference>
<dbReference type="SUPFAM" id="SSF141868">
    <property type="entry name" value="EAL domain-like"/>
    <property type="match status" value="1"/>
</dbReference>
<dbReference type="PANTHER" id="PTHR44757:SF2">
    <property type="entry name" value="BIOFILM ARCHITECTURE MAINTENANCE PROTEIN MBAA"/>
    <property type="match status" value="1"/>
</dbReference>
<dbReference type="SMART" id="SM00086">
    <property type="entry name" value="PAC"/>
    <property type="match status" value="1"/>
</dbReference>
<dbReference type="AlphaFoldDB" id="A0A4R8MKG3"/>
<dbReference type="InterPro" id="IPR001633">
    <property type="entry name" value="EAL_dom"/>
</dbReference>
<dbReference type="CDD" id="cd01948">
    <property type="entry name" value="EAL"/>
    <property type="match status" value="1"/>
</dbReference>
<evidence type="ECO:0000313" key="5">
    <source>
        <dbReference type="Proteomes" id="UP000295066"/>
    </source>
</evidence>
<dbReference type="InterPro" id="IPR052155">
    <property type="entry name" value="Biofilm_reg_signaling"/>
</dbReference>
<dbReference type="CDD" id="cd01949">
    <property type="entry name" value="GGDEF"/>
    <property type="match status" value="1"/>
</dbReference>
<evidence type="ECO:0000313" key="4">
    <source>
        <dbReference type="EMBL" id="TDY64892.1"/>
    </source>
</evidence>
<dbReference type="SMART" id="SM00091">
    <property type="entry name" value="PAS"/>
    <property type="match status" value="1"/>
</dbReference>
<dbReference type="InterPro" id="IPR043128">
    <property type="entry name" value="Rev_trsase/Diguanyl_cyclase"/>
</dbReference>
<organism evidence="4 5">
    <name type="scientific">Aminivibrio pyruvatiphilus</name>
    <dbReference type="NCBI Taxonomy" id="1005740"/>
    <lineage>
        <taxon>Bacteria</taxon>
        <taxon>Thermotogati</taxon>
        <taxon>Synergistota</taxon>
        <taxon>Synergistia</taxon>
        <taxon>Synergistales</taxon>
        <taxon>Aminobacteriaceae</taxon>
        <taxon>Aminivibrio</taxon>
    </lineage>
</organism>